<evidence type="ECO:0000313" key="2">
    <source>
        <dbReference type="EMBL" id="KAJ3838903.1"/>
    </source>
</evidence>
<gene>
    <name evidence="2" type="ORF">F5878DRAFT_149166</name>
</gene>
<organism evidence="2 3">
    <name type="scientific">Lentinula raphanica</name>
    <dbReference type="NCBI Taxonomy" id="153919"/>
    <lineage>
        <taxon>Eukaryota</taxon>
        <taxon>Fungi</taxon>
        <taxon>Dikarya</taxon>
        <taxon>Basidiomycota</taxon>
        <taxon>Agaricomycotina</taxon>
        <taxon>Agaricomycetes</taxon>
        <taxon>Agaricomycetidae</taxon>
        <taxon>Agaricales</taxon>
        <taxon>Marasmiineae</taxon>
        <taxon>Omphalotaceae</taxon>
        <taxon>Lentinula</taxon>
    </lineage>
</organism>
<dbReference type="Proteomes" id="UP001163846">
    <property type="component" value="Unassembled WGS sequence"/>
</dbReference>
<reference evidence="2" key="1">
    <citation type="submission" date="2022-08" db="EMBL/GenBank/DDBJ databases">
        <authorList>
            <consortium name="DOE Joint Genome Institute"/>
            <person name="Min B."/>
            <person name="Riley R."/>
            <person name="Sierra-Patev S."/>
            <person name="Naranjo-Ortiz M."/>
            <person name="Looney B."/>
            <person name="Konkel Z."/>
            <person name="Slot J.C."/>
            <person name="Sakamoto Y."/>
            <person name="Steenwyk J.L."/>
            <person name="Rokas A."/>
            <person name="Carro J."/>
            <person name="Camarero S."/>
            <person name="Ferreira P."/>
            <person name="Molpeceres G."/>
            <person name="Ruiz-Duenas F.J."/>
            <person name="Serrano A."/>
            <person name="Henrissat B."/>
            <person name="Drula E."/>
            <person name="Hughes K.W."/>
            <person name="Mata J.L."/>
            <person name="Ishikawa N.K."/>
            <person name="Vargas-Isla R."/>
            <person name="Ushijima S."/>
            <person name="Smith C.A."/>
            <person name="Ahrendt S."/>
            <person name="Andreopoulos W."/>
            <person name="He G."/>
            <person name="Labutti K."/>
            <person name="Lipzen A."/>
            <person name="Ng V."/>
            <person name="Sandor L."/>
            <person name="Barry K."/>
            <person name="Martinez A.T."/>
            <person name="Xiao Y."/>
            <person name="Gibbons J.G."/>
            <person name="Terashima K."/>
            <person name="Hibbett D.S."/>
            <person name="Grigoriev I.V."/>
        </authorList>
    </citation>
    <scope>NUCLEOTIDE SEQUENCE</scope>
    <source>
        <strain evidence="2">TFB9207</strain>
    </source>
</reference>
<keyword evidence="1" id="KW-0732">Signal</keyword>
<evidence type="ECO:0000256" key="1">
    <source>
        <dbReference type="SAM" id="SignalP"/>
    </source>
</evidence>
<accession>A0AA38PA51</accession>
<sequence>MRFYIIVCYFLLGTFAGASYAVPIAGPEVQSVPADHCDLDGPVARRGLFSSCFGAPEGPVIEWEFLPEGQKQDSTRNAVAEKLVKTLLKPYGRPERVEGSPTLSGNPDAFSIAIKSAVVIDGGSYRHTCPCDEVSIKVNEGRIQLLVYKSLRQKKLARVRQ</sequence>
<comment type="caution">
    <text evidence="2">The sequence shown here is derived from an EMBL/GenBank/DDBJ whole genome shotgun (WGS) entry which is preliminary data.</text>
</comment>
<name>A0AA38PA51_9AGAR</name>
<feature type="signal peptide" evidence="1">
    <location>
        <begin position="1"/>
        <end position="21"/>
    </location>
</feature>
<protein>
    <submittedName>
        <fullName evidence="2">Uncharacterized protein</fullName>
    </submittedName>
</protein>
<proteinExistence type="predicted"/>
<evidence type="ECO:0000313" key="3">
    <source>
        <dbReference type="Proteomes" id="UP001163846"/>
    </source>
</evidence>
<dbReference type="AlphaFoldDB" id="A0AA38PA51"/>
<keyword evidence="3" id="KW-1185">Reference proteome</keyword>
<feature type="chain" id="PRO_5041258323" evidence="1">
    <location>
        <begin position="22"/>
        <end position="161"/>
    </location>
</feature>
<dbReference type="EMBL" id="MU806157">
    <property type="protein sequence ID" value="KAJ3838903.1"/>
    <property type="molecule type" value="Genomic_DNA"/>
</dbReference>